<dbReference type="GO" id="GO:0004478">
    <property type="term" value="F:methionine adenosyltransferase activity"/>
    <property type="evidence" value="ECO:0007669"/>
    <property type="project" value="UniProtKB-UniRule"/>
</dbReference>
<evidence type="ECO:0000256" key="7">
    <source>
        <dbReference type="ARBA" id="ARBA00022840"/>
    </source>
</evidence>
<evidence type="ECO:0000256" key="3">
    <source>
        <dbReference type="ARBA" id="ARBA00022563"/>
    </source>
</evidence>
<feature type="binding site" evidence="10">
    <location>
        <position position="263"/>
    </location>
    <ligand>
        <name>ATP</name>
        <dbReference type="ChEBI" id="CHEBI:30616"/>
        <note>ligand shared between two neighboring subunits</note>
    </ligand>
</feature>
<feature type="binding site" evidence="10">
    <location>
        <position position="236"/>
    </location>
    <ligand>
        <name>ATP</name>
        <dbReference type="ChEBI" id="CHEBI:30616"/>
        <note>ligand shared between two neighboring subunits</note>
    </ligand>
</feature>
<evidence type="ECO:0000256" key="2">
    <source>
        <dbReference type="ARBA" id="ARBA00009685"/>
    </source>
</evidence>
<keyword evidence="4 10" id="KW-0808">Transferase</keyword>
<evidence type="ECO:0000256" key="9">
    <source>
        <dbReference type="ARBA" id="ARBA00022958"/>
    </source>
</evidence>
<dbReference type="STRING" id="980251.GCA_001642875_04260"/>
<dbReference type="InterPro" id="IPR022636">
    <property type="entry name" value="S-AdoMet_synthetase_sfam"/>
</dbReference>
<evidence type="ECO:0000256" key="10">
    <source>
        <dbReference type="HAMAP-Rule" id="MF_00086"/>
    </source>
</evidence>
<dbReference type="UniPathway" id="UPA00315">
    <property type="reaction ID" value="UER00080"/>
</dbReference>
<evidence type="ECO:0000313" key="17">
    <source>
        <dbReference type="Proteomes" id="UP000322214"/>
    </source>
</evidence>
<keyword evidence="6 10" id="KW-0547">Nucleotide-binding</keyword>
<dbReference type="InterPro" id="IPR022630">
    <property type="entry name" value="S-AdoMet_synt_C"/>
</dbReference>
<dbReference type="InterPro" id="IPR022628">
    <property type="entry name" value="S-AdoMet_synt_N"/>
</dbReference>
<name>A0A5B9PH42_9BACT</name>
<feature type="binding site" description="in other chain" evidence="10">
    <location>
        <begin position="161"/>
        <end position="163"/>
    </location>
    <ligand>
        <name>ATP</name>
        <dbReference type="ChEBI" id="CHEBI:30616"/>
        <note>ligand shared between two neighboring subunits</note>
    </ligand>
</feature>
<feature type="binding site" description="in other chain" evidence="10">
    <location>
        <begin position="242"/>
        <end position="243"/>
    </location>
    <ligand>
        <name>ATP</name>
        <dbReference type="ChEBI" id="CHEBI:30616"/>
        <note>ligand shared between two neighboring subunits</note>
    </ligand>
</feature>
<feature type="binding site" evidence="10">
    <location>
        <position position="236"/>
    </location>
    <ligand>
        <name>L-methionine</name>
        <dbReference type="ChEBI" id="CHEBI:57844"/>
        <note>ligand shared between two neighboring subunits</note>
    </ligand>
</feature>
<evidence type="ECO:0000256" key="5">
    <source>
        <dbReference type="ARBA" id="ARBA00022723"/>
    </source>
</evidence>
<dbReference type="Pfam" id="PF02773">
    <property type="entry name" value="S-AdoMet_synt_C"/>
    <property type="match status" value="1"/>
</dbReference>
<dbReference type="PANTHER" id="PTHR11964">
    <property type="entry name" value="S-ADENOSYLMETHIONINE SYNTHETASE"/>
    <property type="match status" value="1"/>
</dbReference>
<dbReference type="NCBIfam" id="TIGR01034">
    <property type="entry name" value="metK"/>
    <property type="match status" value="1"/>
</dbReference>
<gene>
    <name evidence="10 16" type="primary">metK</name>
    <name evidence="16" type="ORF">MFFC18_38410</name>
</gene>
<dbReference type="PROSITE" id="PS00377">
    <property type="entry name" value="ADOMET_SYNTHASE_2"/>
    <property type="match status" value="1"/>
</dbReference>
<feature type="region of interest" description="Flexible loop" evidence="10">
    <location>
        <begin position="101"/>
        <end position="111"/>
    </location>
</feature>
<feature type="binding site" evidence="10">
    <location>
        <position position="259"/>
    </location>
    <ligand>
        <name>ATP</name>
        <dbReference type="ChEBI" id="CHEBI:30616"/>
        <note>ligand shared between two neighboring subunits</note>
    </ligand>
</feature>
<dbReference type="Proteomes" id="UP000322214">
    <property type="component" value="Chromosome"/>
</dbReference>
<keyword evidence="5 10" id="KW-0479">Metal-binding</keyword>
<dbReference type="GO" id="GO:0005737">
    <property type="term" value="C:cytoplasm"/>
    <property type="evidence" value="ECO:0007669"/>
    <property type="project" value="UniProtKB-SubCell"/>
</dbReference>
<organism evidence="16 17">
    <name type="scientific">Mariniblastus fucicola</name>
    <dbReference type="NCBI Taxonomy" id="980251"/>
    <lineage>
        <taxon>Bacteria</taxon>
        <taxon>Pseudomonadati</taxon>
        <taxon>Planctomycetota</taxon>
        <taxon>Planctomycetia</taxon>
        <taxon>Pirellulales</taxon>
        <taxon>Pirellulaceae</taxon>
        <taxon>Mariniblastus</taxon>
    </lineage>
</organism>
<proteinExistence type="inferred from homology"/>
<feature type="domain" description="S-adenosylmethionine synthetase N-terminal" evidence="13">
    <location>
        <begin position="5"/>
        <end position="103"/>
    </location>
</feature>
<keyword evidence="3 10" id="KW-0554">One-carbon metabolism</keyword>
<keyword evidence="10" id="KW-0963">Cytoplasm</keyword>
<dbReference type="InterPro" id="IPR022631">
    <property type="entry name" value="ADOMET_SYNTHASE_CS"/>
</dbReference>
<feature type="domain" description="S-adenosylmethionine synthetase central" evidence="14">
    <location>
        <begin position="112"/>
        <end position="228"/>
    </location>
</feature>
<dbReference type="PROSITE" id="PS00376">
    <property type="entry name" value="ADOMET_SYNTHASE_1"/>
    <property type="match status" value="1"/>
</dbReference>
<evidence type="ECO:0000259" key="15">
    <source>
        <dbReference type="Pfam" id="PF02773"/>
    </source>
</evidence>
<dbReference type="GO" id="GO:0000287">
    <property type="term" value="F:magnesium ion binding"/>
    <property type="evidence" value="ECO:0007669"/>
    <property type="project" value="UniProtKB-UniRule"/>
</dbReference>
<evidence type="ECO:0000256" key="1">
    <source>
        <dbReference type="ARBA" id="ARBA00005224"/>
    </source>
</evidence>
<dbReference type="InterPro" id="IPR002133">
    <property type="entry name" value="S-AdoMet_synthetase"/>
</dbReference>
<dbReference type="Pfam" id="PF00438">
    <property type="entry name" value="S-AdoMet_synt_N"/>
    <property type="match status" value="1"/>
</dbReference>
<accession>A0A5B9PH42</accession>
<comment type="function">
    <text evidence="10">Catalyzes the formation of S-adenosylmethionine (AdoMet) from methionine and ATP. The overall synthetic reaction is composed of two sequential steps, AdoMet formation and the subsequent tripolyphosphate hydrolysis which occurs prior to release of AdoMet from the enzyme.</text>
</comment>
<evidence type="ECO:0000256" key="8">
    <source>
        <dbReference type="ARBA" id="ARBA00022842"/>
    </source>
</evidence>
<dbReference type="EMBL" id="CP042912">
    <property type="protein sequence ID" value="QEG23936.1"/>
    <property type="molecule type" value="Genomic_DNA"/>
</dbReference>
<dbReference type="GO" id="GO:0005524">
    <property type="term" value="F:ATP binding"/>
    <property type="evidence" value="ECO:0007669"/>
    <property type="project" value="UniProtKB-UniRule"/>
</dbReference>
<dbReference type="FunFam" id="3.30.300.10:FF:000003">
    <property type="entry name" value="S-adenosylmethionine synthase"/>
    <property type="match status" value="1"/>
</dbReference>
<comment type="pathway">
    <text evidence="1 10">Amino-acid biosynthesis; S-adenosyl-L-methionine biosynthesis; S-adenosyl-L-methionine from L-methionine: step 1/1.</text>
</comment>
<reference evidence="16 17" key="1">
    <citation type="submission" date="2019-08" db="EMBL/GenBank/DDBJ databases">
        <title>Deep-cultivation of Planctomycetes and their phenomic and genomic characterization uncovers novel biology.</title>
        <authorList>
            <person name="Wiegand S."/>
            <person name="Jogler M."/>
            <person name="Boedeker C."/>
            <person name="Pinto D."/>
            <person name="Vollmers J."/>
            <person name="Rivas-Marin E."/>
            <person name="Kohn T."/>
            <person name="Peeters S.H."/>
            <person name="Heuer A."/>
            <person name="Rast P."/>
            <person name="Oberbeckmann S."/>
            <person name="Bunk B."/>
            <person name="Jeske O."/>
            <person name="Meyerdierks A."/>
            <person name="Storesund J.E."/>
            <person name="Kallscheuer N."/>
            <person name="Luecker S."/>
            <person name="Lage O.M."/>
            <person name="Pohl T."/>
            <person name="Merkel B.J."/>
            <person name="Hornburger P."/>
            <person name="Mueller R.-W."/>
            <person name="Bruemmer F."/>
            <person name="Labrenz M."/>
            <person name="Spormann A.M."/>
            <person name="Op den Camp H."/>
            <person name="Overmann J."/>
            <person name="Amann R."/>
            <person name="Jetten M.S.M."/>
            <person name="Mascher T."/>
            <person name="Medema M.H."/>
            <person name="Devos D.P."/>
            <person name="Kaster A.-K."/>
            <person name="Ovreas L."/>
            <person name="Rohde M."/>
            <person name="Galperin M.Y."/>
            <person name="Jogler C."/>
        </authorList>
    </citation>
    <scope>NUCLEOTIDE SEQUENCE [LARGE SCALE GENOMIC DNA]</scope>
    <source>
        <strain evidence="16 17">FC18</strain>
    </source>
</reference>
<dbReference type="Pfam" id="PF02772">
    <property type="entry name" value="S-AdoMet_synt_M"/>
    <property type="match status" value="1"/>
</dbReference>
<dbReference type="HAMAP" id="MF_00086">
    <property type="entry name" value="S_AdoMet_synth1"/>
    <property type="match status" value="1"/>
</dbReference>
<evidence type="ECO:0000256" key="6">
    <source>
        <dbReference type="ARBA" id="ARBA00022741"/>
    </source>
</evidence>
<dbReference type="EC" id="2.5.1.6" evidence="10"/>
<dbReference type="GO" id="GO:0006730">
    <property type="term" value="P:one-carbon metabolic process"/>
    <property type="evidence" value="ECO:0007669"/>
    <property type="project" value="UniProtKB-KW"/>
</dbReference>
<comment type="subcellular location">
    <subcellularLocation>
        <location evidence="10 11">Cytoplasm</location>
    </subcellularLocation>
</comment>
<keyword evidence="17" id="KW-1185">Reference proteome</keyword>
<dbReference type="SUPFAM" id="SSF55973">
    <property type="entry name" value="S-adenosylmethionine synthetase"/>
    <property type="match status" value="3"/>
</dbReference>
<comment type="catalytic activity">
    <reaction evidence="10">
        <text>L-methionine + ATP + H2O = S-adenosyl-L-methionine + phosphate + diphosphate</text>
        <dbReference type="Rhea" id="RHEA:21080"/>
        <dbReference type="ChEBI" id="CHEBI:15377"/>
        <dbReference type="ChEBI" id="CHEBI:30616"/>
        <dbReference type="ChEBI" id="CHEBI:33019"/>
        <dbReference type="ChEBI" id="CHEBI:43474"/>
        <dbReference type="ChEBI" id="CHEBI:57844"/>
        <dbReference type="ChEBI" id="CHEBI:59789"/>
        <dbReference type="EC" id="2.5.1.6"/>
    </reaction>
</comment>
<dbReference type="GO" id="GO:0006556">
    <property type="term" value="P:S-adenosylmethionine biosynthetic process"/>
    <property type="evidence" value="ECO:0007669"/>
    <property type="project" value="UniProtKB-UniRule"/>
</dbReference>
<comment type="subunit">
    <text evidence="10">Homotetramer; dimer of dimers.</text>
</comment>
<dbReference type="KEGG" id="mff:MFFC18_38410"/>
<sequence length="384" mass="41351">MASGKYLFTSESVSMGHPDKLADQISDAILDAMLEQDPASRVACETMVSTEMAVIAGEITSKADVDIEKVVRDVIRDVGYTDASIGIGCDSCQVQVNLDQQSPDIAMGVDADGAGDQGLMFGFACDDTEELMPLPIALSHKILDRLNKARFDKEVDWLRPDSKSQVTVEYDGFKPVRIDTVVVSTQHDPGVDNETIQKFVREQIVEPLLPAELNKGDIKYHINPTGNFVIGGPHGDCGLTGRKIIVDTYGGWGRHGGGAFSGKDSTKVDRSAAYMARHVAKNIVASGLASRCEVQLAYAIGVADPVSVHVDTQGTGSIPDEKICEIVTEQYPLSTQGIIKYLELRRPIFRKTAAGGHFGRSDADFSWENTSSAKALADKASALV</sequence>
<feature type="binding site" description="in other chain" evidence="10">
    <location>
        <position position="101"/>
    </location>
    <ligand>
        <name>L-methionine</name>
        <dbReference type="ChEBI" id="CHEBI:57844"/>
        <note>ligand shared between two neighboring subunits</note>
    </ligand>
</feature>
<feature type="binding site" description="in other chain" evidence="10">
    <location>
        <position position="267"/>
    </location>
    <ligand>
        <name>L-methionine</name>
        <dbReference type="ChEBI" id="CHEBI:57844"/>
        <note>ligand shared between two neighboring subunits</note>
    </ligand>
</feature>
<dbReference type="CDD" id="cd18079">
    <property type="entry name" value="S-AdoMet_synt"/>
    <property type="match status" value="1"/>
</dbReference>
<dbReference type="InterPro" id="IPR022629">
    <property type="entry name" value="S-AdoMet_synt_central"/>
</dbReference>
<dbReference type="Gene3D" id="3.30.300.10">
    <property type="match status" value="3"/>
</dbReference>
<evidence type="ECO:0000256" key="12">
    <source>
        <dbReference type="RuleBase" id="RU004462"/>
    </source>
</evidence>
<keyword evidence="8 10" id="KW-0460">Magnesium</keyword>
<comment type="similarity">
    <text evidence="2 10 12">Belongs to the AdoMet synthase family.</text>
</comment>
<evidence type="ECO:0000313" key="16">
    <source>
        <dbReference type="EMBL" id="QEG23936.1"/>
    </source>
</evidence>
<evidence type="ECO:0000259" key="13">
    <source>
        <dbReference type="Pfam" id="PF00438"/>
    </source>
</evidence>
<evidence type="ECO:0000256" key="4">
    <source>
        <dbReference type="ARBA" id="ARBA00022679"/>
    </source>
</evidence>
<protein>
    <recommendedName>
        <fullName evidence="10">S-adenosylmethionine synthase</fullName>
        <shortName evidence="10">AdoMet synthase</shortName>
        <ecNumber evidence="10">2.5.1.6</ecNumber>
    </recommendedName>
    <alternativeName>
        <fullName evidence="10">MAT</fullName>
    </alternativeName>
    <alternativeName>
        <fullName evidence="10">Methionine adenosyltransferase</fullName>
    </alternativeName>
</protein>
<feature type="binding site" description="in other chain" evidence="10">
    <location>
        <position position="58"/>
    </location>
    <ligand>
        <name>L-methionine</name>
        <dbReference type="ChEBI" id="CHEBI:57844"/>
        <note>ligand shared between two neighboring subunits</note>
    </ligand>
</feature>
<keyword evidence="9 10" id="KW-0630">Potassium</keyword>
<comment type="cofactor">
    <cofactor evidence="10">
        <name>K(+)</name>
        <dbReference type="ChEBI" id="CHEBI:29103"/>
    </cofactor>
    <text evidence="10">Binds 1 potassium ion per subunit.</text>
</comment>
<evidence type="ECO:0000259" key="14">
    <source>
        <dbReference type="Pfam" id="PF02772"/>
    </source>
</evidence>
<evidence type="ECO:0000256" key="11">
    <source>
        <dbReference type="RuleBase" id="RU000542"/>
    </source>
</evidence>
<comment type="cofactor">
    <cofactor evidence="10">
        <name>Mg(2+)</name>
        <dbReference type="ChEBI" id="CHEBI:18420"/>
    </cofactor>
    <text evidence="10">Binds 2 divalent ions per subunit.</text>
</comment>
<dbReference type="RefSeq" id="WP_075082497.1">
    <property type="nucleotide sequence ID" value="NZ_CP042912.1"/>
</dbReference>
<dbReference type="PIRSF" id="PIRSF000497">
    <property type="entry name" value="MAT"/>
    <property type="match status" value="1"/>
</dbReference>
<dbReference type="OrthoDB" id="9801686at2"/>
<comment type="caution">
    <text evidence="10">Lacks conserved residue(s) required for the propagation of feature annotation.</text>
</comment>
<feature type="binding site" evidence="10">
    <location>
        <position position="19"/>
    </location>
    <ligand>
        <name>Mg(2+)</name>
        <dbReference type="ChEBI" id="CHEBI:18420"/>
    </ligand>
</feature>
<dbReference type="AlphaFoldDB" id="A0A5B9PH42"/>
<feature type="domain" description="S-adenosylmethionine synthetase C-terminal" evidence="15">
    <location>
        <begin position="230"/>
        <end position="368"/>
    </location>
</feature>
<feature type="binding site" description="in other chain" evidence="10">
    <location>
        <position position="17"/>
    </location>
    <ligand>
        <name>ATP</name>
        <dbReference type="ChEBI" id="CHEBI:30616"/>
        <note>ligand shared between two neighboring subunits</note>
    </ligand>
</feature>
<keyword evidence="7 10" id="KW-0067">ATP-binding</keyword>
<feature type="binding site" evidence="10">
    <location>
        <position position="45"/>
    </location>
    <ligand>
        <name>K(+)</name>
        <dbReference type="ChEBI" id="CHEBI:29103"/>
    </ligand>
</feature>